<dbReference type="Pfam" id="PF02922">
    <property type="entry name" value="CBM_48"/>
    <property type="match status" value="1"/>
</dbReference>
<dbReference type="KEGG" id="mfp:MBIO_0861"/>
<gene>
    <name evidence="3" type="ordered locus">MBIO_0861</name>
</gene>
<dbReference type="eggNOG" id="COG1523">
    <property type="taxonomic scope" value="Bacteria"/>
</dbReference>
<dbReference type="HOGENOM" id="CLU_004744_4_1_14"/>
<evidence type="ECO:0000313" key="3">
    <source>
        <dbReference type="EMBL" id="BAH70126.1"/>
    </source>
</evidence>
<feature type="domain" description="Glycosyl hydrolase family 13 catalytic" evidence="2">
    <location>
        <begin position="185"/>
        <end position="592"/>
    </location>
</feature>
<accession>C4XG54</accession>
<evidence type="ECO:0000259" key="2">
    <source>
        <dbReference type="SMART" id="SM00642"/>
    </source>
</evidence>
<dbReference type="Gene3D" id="2.60.40.10">
    <property type="entry name" value="Immunoglobulins"/>
    <property type="match status" value="1"/>
</dbReference>
<dbReference type="CAZy" id="CBM48">
    <property type="family name" value="Carbohydrate-Binding Module Family 48"/>
</dbReference>
<dbReference type="CDD" id="cd11341">
    <property type="entry name" value="AmyAc_Pullulanase_LD-like"/>
    <property type="match status" value="1"/>
</dbReference>
<dbReference type="Pfam" id="PF00128">
    <property type="entry name" value="Alpha-amylase"/>
    <property type="match status" value="1"/>
</dbReference>
<reference evidence="3 4" key="1">
    <citation type="journal article" date="2009" name="Curr. Microbiol.">
        <title>Molecular cloning and expression of a novel cholinephosphotransferase involved in glycoglycerophospholipid biosynthesis of Mycoplasma fermentans.</title>
        <authorList>
            <person name="Ishida N."/>
            <person name="Irikura D."/>
            <person name="Matsuda K."/>
            <person name="Sato S."/>
            <person name="Asano K."/>
        </authorList>
    </citation>
    <scope>NUCLEOTIDE SEQUENCE [LARGE SCALE GENOMIC DNA]</scope>
    <source>
        <strain evidence="4">ATCC 19989 / NBRC 14854 / NCTC 10117 / PG18</strain>
    </source>
</reference>
<dbReference type="CAZy" id="GH13">
    <property type="family name" value="Glycoside Hydrolase Family 13"/>
</dbReference>
<name>C4XG54_MYCFP</name>
<evidence type="ECO:0000256" key="1">
    <source>
        <dbReference type="ARBA" id="ARBA00008061"/>
    </source>
</evidence>
<dbReference type="GO" id="GO:0005975">
    <property type="term" value="P:carbohydrate metabolic process"/>
    <property type="evidence" value="ECO:0007669"/>
    <property type="project" value="InterPro"/>
</dbReference>
<dbReference type="InterPro" id="IPR014756">
    <property type="entry name" value="Ig_E-set"/>
</dbReference>
<organism evidence="3 4">
    <name type="scientific">Mycoplasmopsis fermentans (strain ATCC 19989 / NBRC 14854 / NCTC 10117 / PG18)</name>
    <name type="common">Mycoplasma fermentans</name>
    <dbReference type="NCBI Taxonomy" id="496833"/>
    <lineage>
        <taxon>Bacteria</taxon>
        <taxon>Bacillati</taxon>
        <taxon>Mycoplasmatota</taxon>
        <taxon>Mycoplasmoidales</taxon>
        <taxon>Metamycoplasmataceae</taxon>
        <taxon>Mycoplasmopsis</taxon>
    </lineage>
</organism>
<dbReference type="InterPro" id="IPR017853">
    <property type="entry name" value="GH"/>
</dbReference>
<dbReference type="InterPro" id="IPR013783">
    <property type="entry name" value="Ig-like_fold"/>
</dbReference>
<dbReference type="InterPro" id="IPR006047">
    <property type="entry name" value="GH13_cat_dom"/>
</dbReference>
<evidence type="ECO:0000313" key="4">
    <source>
        <dbReference type="Proteomes" id="UP000006810"/>
    </source>
</evidence>
<dbReference type="EMBL" id="AP009608">
    <property type="protein sequence ID" value="BAH70126.1"/>
    <property type="molecule type" value="Genomic_DNA"/>
</dbReference>
<dbReference type="Gene3D" id="3.20.20.80">
    <property type="entry name" value="Glycosidases"/>
    <property type="match status" value="1"/>
</dbReference>
<dbReference type="SUPFAM" id="SSF51445">
    <property type="entry name" value="(Trans)glycosidases"/>
    <property type="match status" value="1"/>
</dbReference>
<dbReference type="GO" id="GO:0004553">
    <property type="term" value="F:hydrolase activity, hydrolyzing O-glycosyl compounds"/>
    <property type="evidence" value="ECO:0007669"/>
    <property type="project" value="InterPro"/>
</dbReference>
<comment type="similarity">
    <text evidence="1">Belongs to the glycosyl hydrolase 13 family.</text>
</comment>
<dbReference type="Proteomes" id="UP000006810">
    <property type="component" value="Chromosome"/>
</dbReference>
<dbReference type="SUPFAM" id="SSF81296">
    <property type="entry name" value="E set domains"/>
    <property type="match status" value="1"/>
</dbReference>
<proteinExistence type="inferred from homology"/>
<dbReference type="PANTHER" id="PTHR43002">
    <property type="entry name" value="GLYCOGEN DEBRANCHING ENZYME"/>
    <property type="match status" value="1"/>
</dbReference>
<dbReference type="InterPro" id="IPR004193">
    <property type="entry name" value="Glyco_hydro_13_N"/>
</dbReference>
<sequence>MIIMNIKGQTKEFFKDFDAKYAYKKADLGTKFHKNHIEIKFWQPLALDVKLLIFQNYSDINETISFSMEKEETVWVVKIEKKYEGKFYQFLITHPDNSKTVALDPYAYSLAPFDWEAKEDKIAKGAIVNLDNKSKCGIIKYLLKTEFNCQVDPIIYELHIRDFTSLKKAKEKEKLGTFDATLKHDIFKYLKNLNITHVQLLPIHSTYSLNENNIKMLKKGEGKGWATNYNWGYDPLNYFSINGSYSTNPSDPYNRIKEFKRFVDKAHKSKIGVILDVVYNHMMINSIYDNILPGYYYRDNAKVKPVIYPPLASQRYMVRKLIYESLKHFVEYYDVDGFRFDLSSFIDKETLDYCFKNLRKIKPNLVIHGEAWQFSDLDFKDSYVKGISDNNHSFGYFNDSLRSIITWDEFGSGPGLITKVNNEKVAKYRSCVIGNINNYKWPSYDFKYSKNSNDLFTKHVGNNLAYVACHDGGTLWDRIITESLNKDLKIKDLLDQYRQALILQITTQGRQFFLAGTELAQSKPADKSGQDFHKSFYSYAKDYFELNSDENKYHFNSYKTTDYTNGLKWNNLENPWIKKELYRWFIRLLKFRQSTKYFRLNSSEEINKYLKFNWDIKDQNVVDYSIKFNEKEEVRVIHNFNQSNYKTIDLKKYKVLFCSKIGIFNTKEILGHCSYILIKK</sequence>
<keyword evidence="4" id="KW-1185">Reference proteome</keyword>
<dbReference type="SMART" id="SM00642">
    <property type="entry name" value="Aamy"/>
    <property type="match status" value="1"/>
</dbReference>
<dbReference type="PATRIC" id="fig|496833.3.peg.458"/>
<protein>
    <recommendedName>
        <fullName evidence="2">Glycosyl hydrolase family 13 catalytic domain-containing protein</fullName>
    </recommendedName>
</protein>
<dbReference type="AlphaFoldDB" id="C4XG54"/>
<dbReference type="CDD" id="cd02860">
    <property type="entry name" value="E_set_Pullulanase"/>
    <property type="match status" value="1"/>
</dbReference>